<dbReference type="GO" id="GO:0042254">
    <property type="term" value="P:ribosome biogenesis"/>
    <property type="evidence" value="ECO:0007669"/>
    <property type="project" value="UniProtKB-KW"/>
</dbReference>
<dbReference type="AlphaFoldDB" id="J4DNR9"/>
<sequence length="277" mass="31818">MRRIGGSRYIQLIDLNILLTNVVSRSHYIIDQSFSTSFHRLLNPSKIQKVDNLEYCLKNLIAIDGTPTTHDLLNNENLLKHSRDNTQLLVNKLFSLSRTSTSDGVFADLPSDEAIVMPRVFPLPKPREKTRWEMFAELKGIKKRKRSRKVYDPTVGDWVPRWGYKSIKKNKLNKPPIVEVKEGQDDNLLDKLSAKRSLMKSKQKLRELRNKMEQGSGDKAKTQLHKTLQRVRESTKGLGKKGKLKGKTKLQIKRKPVSQSLSSEKDAYLSSIKKLNL</sequence>
<dbReference type="EMBL" id="AP011946">
    <property type="protein sequence ID" value="BAM39439.1"/>
    <property type="molecule type" value="Genomic_DNA"/>
</dbReference>
<dbReference type="Pfam" id="PF04939">
    <property type="entry name" value="RRS1"/>
    <property type="match status" value="1"/>
</dbReference>
<protein>
    <recommendedName>
        <fullName evidence="5">Ribosome biogenesis regulatory protein</fullName>
    </recommendedName>
</protein>
<evidence type="ECO:0000256" key="4">
    <source>
        <dbReference type="ARBA" id="ARBA00023242"/>
    </source>
</evidence>
<feature type="region of interest" description="Disordered" evidence="6">
    <location>
        <begin position="208"/>
        <end position="277"/>
    </location>
</feature>
<evidence type="ECO:0000313" key="8">
    <source>
        <dbReference type="Proteomes" id="UP000003786"/>
    </source>
</evidence>
<dbReference type="eggNOG" id="KOG1765">
    <property type="taxonomic scope" value="Eukaryota"/>
</dbReference>
<keyword evidence="3 5" id="KW-0690">Ribosome biogenesis</keyword>
<evidence type="ECO:0000313" key="7">
    <source>
        <dbReference type="EMBL" id="BAM39439.1"/>
    </source>
</evidence>
<evidence type="ECO:0000256" key="5">
    <source>
        <dbReference type="RuleBase" id="RU364132"/>
    </source>
</evidence>
<dbReference type="KEGG" id="tot:TOT_010000895"/>
<comment type="function">
    <text evidence="5">Involved in ribosomal large subunit assembly.</text>
</comment>
<dbReference type="InterPro" id="IPR007023">
    <property type="entry name" value="Ribosom_reg"/>
</dbReference>
<keyword evidence="4 5" id="KW-0539">Nucleus</keyword>
<evidence type="ECO:0000256" key="2">
    <source>
        <dbReference type="ARBA" id="ARBA00010077"/>
    </source>
</evidence>
<name>J4DNR9_THEOR</name>
<comment type="subcellular location">
    <subcellularLocation>
        <location evidence="1 5">Nucleus</location>
    </subcellularLocation>
</comment>
<dbReference type="Proteomes" id="UP000003786">
    <property type="component" value="Chromosome 1"/>
</dbReference>
<gene>
    <name evidence="7" type="ORF">TOT_010000895</name>
</gene>
<evidence type="ECO:0000256" key="3">
    <source>
        <dbReference type="ARBA" id="ARBA00022517"/>
    </source>
</evidence>
<organism evidence="7 8">
    <name type="scientific">Theileria orientalis strain Shintoku</name>
    <dbReference type="NCBI Taxonomy" id="869250"/>
    <lineage>
        <taxon>Eukaryota</taxon>
        <taxon>Sar</taxon>
        <taxon>Alveolata</taxon>
        <taxon>Apicomplexa</taxon>
        <taxon>Aconoidasida</taxon>
        <taxon>Piroplasmida</taxon>
        <taxon>Theileriidae</taxon>
        <taxon>Theileria</taxon>
    </lineage>
</organism>
<proteinExistence type="inferred from homology"/>
<dbReference type="GeneID" id="20713748"/>
<feature type="compositionally biased region" description="Basic residues" evidence="6">
    <location>
        <begin position="238"/>
        <end position="256"/>
    </location>
</feature>
<keyword evidence="8" id="KW-1185">Reference proteome</keyword>
<comment type="similarity">
    <text evidence="2 5">Belongs to the RRS1 family.</text>
</comment>
<evidence type="ECO:0000256" key="1">
    <source>
        <dbReference type="ARBA" id="ARBA00004123"/>
    </source>
</evidence>
<dbReference type="VEuPathDB" id="PiroplasmaDB:TOT_010000895"/>
<reference evidence="7 8" key="1">
    <citation type="journal article" date="2012" name="MBio">
        <title>Comparative genome analysis of three eukaryotic parasites with differing abilities to transform leukocytes reveals key mediators of Theileria-induced leukocyte transformation.</title>
        <authorList>
            <person name="Hayashida K."/>
            <person name="Hara Y."/>
            <person name="Abe T."/>
            <person name="Yamasaki C."/>
            <person name="Toyoda A."/>
            <person name="Kosuge T."/>
            <person name="Suzuki Y."/>
            <person name="Sato Y."/>
            <person name="Kawashima S."/>
            <person name="Katayama T."/>
            <person name="Wakaguri H."/>
            <person name="Inoue N."/>
            <person name="Homma K."/>
            <person name="Tada-Umezaki M."/>
            <person name="Yagi Y."/>
            <person name="Fujii Y."/>
            <person name="Habara T."/>
            <person name="Kanehisa M."/>
            <person name="Watanabe H."/>
            <person name="Ito K."/>
            <person name="Gojobori T."/>
            <person name="Sugawara H."/>
            <person name="Imanishi T."/>
            <person name="Weir W."/>
            <person name="Gardner M."/>
            <person name="Pain A."/>
            <person name="Shiels B."/>
            <person name="Hattori M."/>
            <person name="Nene V."/>
            <person name="Sugimoto C."/>
        </authorList>
    </citation>
    <scope>NUCLEOTIDE SEQUENCE [LARGE SCALE GENOMIC DNA]</scope>
    <source>
        <strain evidence="7 8">Shintoku</strain>
    </source>
</reference>
<dbReference type="RefSeq" id="XP_009689740.1">
    <property type="nucleotide sequence ID" value="XM_009691445.1"/>
</dbReference>
<feature type="compositionally biased region" description="Basic and acidic residues" evidence="6">
    <location>
        <begin position="208"/>
        <end position="221"/>
    </location>
</feature>
<accession>J4DNR9</accession>
<evidence type="ECO:0000256" key="6">
    <source>
        <dbReference type="SAM" id="MobiDB-lite"/>
    </source>
</evidence>
<dbReference type="STRING" id="869250.J4DNR9"/>
<dbReference type="OrthoDB" id="28455at2759"/>
<dbReference type="GO" id="GO:0005634">
    <property type="term" value="C:nucleus"/>
    <property type="evidence" value="ECO:0007669"/>
    <property type="project" value="UniProtKB-SubCell"/>
</dbReference>